<dbReference type="EMBL" id="CZPT02001192">
    <property type="protein sequence ID" value="SCU69302.1"/>
    <property type="molecule type" value="Genomic_DNA"/>
</dbReference>
<comment type="caution">
    <text evidence="1">The sequence shown here is derived from an EMBL/GenBank/DDBJ whole genome shotgun (WGS) entry which is preliminary data.</text>
</comment>
<accession>A0A1G4IBG5</accession>
<dbReference type="Proteomes" id="UP000195570">
    <property type="component" value="Unassembled WGS sequence"/>
</dbReference>
<proteinExistence type="predicted"/>
<keyword evidence="2" id="KW-1185">Reference proteome</keyword>
<organism evidence="1 2">
    <name type="scientific">Trypanosoma equiperdum</name>
    <dbReference type="NCBI Taxonomy" id="5694"/>
    <lineage>
        <taxon>Eukaryota</taxon>
        <taxon>Discoba</taxon>
        <taxon>Euglenozoa</taxon>
        <taxon>Kinetoplastea</taxon>
        <taxon>Metakinetoplastina</taxon>
        <taxon>Trypanosomatida</taxon>
        <taxon>Trypanosomatidae</taxon>
        <taxon>Trypanosoma</taxon>
    </lineage>
</organism>
<name>A0A1G4IBG5_TRYEQ</name>
<gene>
    <name evidence="1" type="ORF">TEOVI_000086800</name>
</gene>
<protein>
    <submittedName>
        <fullName evidence="1">Uncharacterized protein</fullName>
    </submittedName>
</protein>
<dbReference type="GeneID" id="92374808"/>
<dbReference type="RefSeq" id="XP_067080291.1">
    <property type="nucleotide sequence ID" value="XM_067224190.1"/>
</dbReference>
<evidence type="ECO:0000313" key="2">
    <source>
        <dbReference type="Proteomes" id="UP000195570"/>
    </source>
</evidence>
<dbReference type="AlphaFoldDB" id="A0A1G4IBG5"/>
<evidence type="ECO:0000313" key="1">
    <source>
        <dbReference type="EMBL" id="SCU69302.1"/>
    </source>
</evidence>
<reference evidence="1" key="1">
    <citation type="submission" date="2016-09" db="EMBL/GenBank/DDBJ databases">
        <authorList>
            <person name="Hebert L."/>
            <person name="Moumen B."/>
        </authorList>
    </citation>
    <scope>NUCLEOTIDE SEQUENCE [LARGE SCALE GENOMIC DNA]</scope>
    <source>
        <strain evidence="1">OVI</strain>
    </source>
</reference>
<sequence>MDNRLPTIRKMHTHLYVRIYAGRSGFSVTIFSNAASIVSIKHIRKVKASVKQSTMYKTKGFIVHFHKSQCGNITSTLLDKGKSRQCAPLTLLIQLITLYLGTHDMPPLLTFTCV</sequence>
<dbReference type="VEuPathDB" id="TriTrypDB:TEOVI_000086800"/>